<dbReference type="PANTHER" id="PTHR12042">
    <property type="entry name" value="LACTOSYLCERAMIDE 4-ALPHA-GALACTOSYLTRANSFERASE ALPHA- 1,4-GALACTOSYLTRANSFERASE"/>
    <property type="match status" value="1"/>
</dbReference>
<keyword evidence="1" id="KW-0808">Transferase</keyword>
<protein>
    <submittedName>
        <fullName evidence="1">Glycosyl transferase-like sugar-binding protein</fullName>
    </submittedName>
</protein>
<dbReference type="InterPro" id="IPR029044">
    <property type="entry name" value="Nucleotide-diphossugar_trans"/>
</dbReference>
<dbReference type="SUPFAM" id="SSF53448">
    <property type="entry name" value="Nucleotide-diphospho-sugar transferases"/>
    <property type="match status" value="1"/>
</dbReference>
<name>A0A562NLY3_9HYPH</name>
<dbReference type="InterPro" id="IPR051981">
    <property type="entry name" value="Glycosyltransf_32"/>
</dbReference>
<proteinExistence type="predicted"/>
<dbReference type="Proteomes" id="UP000317122">
    <property type="component" value="Unassembled WGS sequence"/>
</dbReference>
<accession>A0A562NLY3</accession>
<dbReference type="GO" id="GO:0006688">
    <property type="term" value="P:glycosphingolipid biosynthetic process"/>
    <property type="evidence" value="ECO:0007669"/>
    <property type="project" value="TreeGrafter"/>
</dbReference>
<reference evidence="1 2" key="1">
    <citation type="journal article" date="2015" name="Stand. Genomic Sci.">
        <title>Genomic Encyclopedia of Bacterial and Archaeal Type Strains, Phase III: the genomes of soil and plant-associated and newly described type strains.</title>
        <authorList>
            <person name="Whitman W.B."/>
            <person name="Woyke T."/>
            <person name="Klenk H.P."/>
            <person name="Zhou Y."/>
            <person name="Lilburn T.G."/>
            <person name="Beck B.J."/>
            <person name="De Vos P."/>
            <person name="Vandamme P."/>
            <person name="Eisen J.A."/>
            <person name="Garrity G."/>
            <person name="Hugenholtz P."/>
            <person name="Kyrpides N.C."/>
        </authorList>
    </citation>
    <scope>NUCLEOTIDE SEQUENCE [LARGE SCALE GENOMIC DNA]</scope>
    <source>
        <strain evidence="1 2">CGMCC 1.2546</strain>
    </source>
</reference>
<evidence type="ECO:0000313" key="2">
    <source>
        <dbReference type="Proteomes" id="UP000317122"/>
    </source>
</evidence>
<organism evidence="1 2">
    <name type="scientific">Mesorhizobium tianshanense</name>
    <dbReference type="NCBI Taxonomy" id="39844"/>
    <lineage>
        <taxon>Bacteria</taxon>
        <taxon>Pseudomonadati</taxon>
        <taxon>Pseudomonadota</taxon>
        <taxon>Alphaproteobacteria</taxon>
        <taxon>Hyphomicrobiales</taxon>
        <taxon>Phyllobacteriaceae</taxon>
        <taxon>Mesorhizobium</taxon>
    </lineage>
</organism>
<keyword evidence="2" id="KW-1185">Reference proteome</keyword>
<dbReference type="PANTHER" id="PTHR12042:SF21">
    <property type="entry name" value="ALPHA1,4-GALACTOSYLTRANSFERASE 1-RELATED"/>
    <property type="match status" value="1"/>
</dbReference>
<gene>
    <name evidence="1" type="ORF">IQ26_04290</name>
</gene>
<sequence length="253" mass="28871">MLWIGDRLGRIELLSIASWLACRHAVRLHVYQPVANVPTRVDLVDGELTVPFGKMKRLRHRKTGSYALASDYFRYRLQLTAGGLWSDLDMVCLKPVNIEGDCLFGLEDETMINGAILYLKSDLPMTAELEGLFRTSYFPPWTRMRRARKARFKRFIGLPVQPADLPWGTFGPGALTALAHKHGLFERALPREVFYPLDFRQAQAIYDPTFSLDAILREETLTLHLWNEALRDLKRRPPPAGSPLAELYAEFGV</sequence>
<dbReference type="AlphaFoldDB" id="A0A562NLY3"/>
<dbReference type="Pfam" id="PF04488">
    <property type="entry name" value="Gly_transf_sug"/>
    <property type="match status" value="1"/>
</dbReference>
<evidence type="ECO:0000313" key="1">
    <source>
        <dbReference type="EMBL" id="TWI33080.1"/>
    </source>
</evidence>
<dbReference type="EMBL" id="VLKT01000027">
    <property type="protein sequence ID" value="TWI33080.1"/>
    <property type="molecule type" value="Genomic_DNA"/>
</dbReference>
<dbReference type="GO" id="GO:0016758">
    <property type="term" value="F:hexosyltransferase activity"/>
    <property type="evidence" value="ECO:0007669"/>
    <property type="project" value="TreeGrafter"/>
</dbReference>
<comment type="caution">
    <text evidence="1">The sequence shown here is derived from an EMBL/GenBank/DDBJ whole genome shotgun (WGS) entry which is preliminary data.</text>
</comment>
<dbReference type="InterPro" id="IPR007577">
    <property type="entry name" value="GlycoTrfase_DXD_sugar-bd_CS"/>
</dbReference>
<dbReference type="GO" id="GO:0016020">
    <property type="term" value="C:membrane"/>
    <property type="evidence" value="ECO:0007669"/>
    <property type="project" value="GOC"/>
</dbReference>
<dbReference type="Gene3D" id="3.90.550.20">
    <property type="match status" value="1"/>
</dbReference>